<dbReference type="Proteomes" id="UP000266723">
    <property type="component" value="Unassembled WGS sequence"/>
</dbReference>
<protein>
    <submittedName>
        <fullName evidence="1">Uncharacterized protein</fullName>
    </submittedName>
</protein>
<accession>A0ABQ7EZD5</accession>
<organism evidence="1 2">
    <name type="scientific">Brassica cretica</name>
    <name type="common">Mustard</name>
    <dbReference type="NCBI Taxonomy" id="69181"/>
    <lineage>
        <taxon>Eukaryota</taxon>
        <taxon>Viridiplantae</taxon>
        <taxon>Streptophyta</taxon>
        <taxon>Embryophyta</taxon>
        <taxon>Tracheophyta</taxon>
        <taxon>Spermatophyta</taxon>
        <taxon>Magnoliopsida</taxon>
        <taxon>eudicotyledons</taxon>
        <taxon>Gunneridae</taxon>
        <taxon>Pentapetalae</taxon>
        <taxon>rosids</taxon>
        <taxon>malvids</taxon>
        <taxon>Brassicales</taxon>
        <taxon>Brassicaceae</taxon>
        <taxon>Brassiceae</taxon>
        <taxon>Brassica</taxon>
    </lineage>
</organism>
<comment type="caution">
    <text evidence="1">The sequence shown here is derived from an EMBL/GenBank/DDBJ whole genome shotgun (WGS) entry which is preliminary data.</text>
</comment>
<gene>
    <name evidence="1" type="ORF">DY000_02045418</name>
</gene>
<keyword evidence="2" id="KW-1185">Reference proteome</keyword>
<dbReference type="EMBL" id="QGKV02000297">
    <property type="protein sequence ID" value="KAF3608932.1"/>
    <property type="molecule type" value="Genomic_DNA"/>
</dbReference>
<name>A0ABQ7EZD5_BRACR</name>
<reference evidence="1 2" key="1">
    <citation type="journal article" date="2020" name="BMC Genomics">
        <title>Intraspecific diversification of the crop wild relative Brassica cretica Lam. using demographic model selection.</title>
        <authorList>
            <person name="Kioukis A."/>
            <person name="Michalopoulou V.A."/>
            <person name="Briers L."/>
            <person name="Pirintsos S."/>
            <person name="Studholme D.J."/>
            <person name="Pavlidis P."/>
            <person name="Sarris P.F."/>
        </authorList>
    </citation>
    <scope>NUCLEOTIDE SEQUENCE [LARGE SCALE GENOMIC DNA]</scope>
    <source>
        <strain evidence="2">cv. PFS-1207/04</strain>
    </source>
</reference>
<evidence type="ECO:0000313" key="2">
    <source>
        <dbReference type="Proteomes" id="UP000266723"/>
    </source>
</evidence>
<sequence length="219" mass="22995">MTKKQIRLIQDPLQLPYAKQPRSQILSPDKQILRVQAPLQGDNFIITASESPHLLEGESRSAEPRRLPNLHQLAHPHGDELAVGAELQGADFPLEGHPVEHHAPGDVDEEAPAVLVDGHQESAVGGGGEAAYVGGGAELEGDGVVLGEVGDGDAVADGGDELGVLGDDGVSASVGSAEKVLEAVVHGLRIVDEAWGEEGWKGRRRSFAALGFKRARVSI</sequence>
<proteinExistence type="predicted"/>
<evidence type="ECO:0000313" key="1">
    <source>
        <dbReference type="EMBL" id="KAF3608932.1"/>
    </source>
</evidence>